<evidence type="ECO:0000313" key="8">
    <source>
        <dbReference type="Proteomes" id="UP000287401"/>
    </source>
</evidence>
<dbReference type="Gene3D" id="1.10.10.10">
    <property type="entry name" value="Winged helix-like DNA-binding domain superfamily/Winged helix DNA-binding domain"/>
    <property type="match status" value="1"/>
</dbReference>
<dbReference type="PROSITE" id="PS50931">
    <property type="entry name" value="HTH_LYSR"/>
    <property type="match status" value="1"/>
</dbReference>
<dbReference type="EMBL" id="QRAL01000021">
    <property type="protein sequence ID" value="RSU55195.1"/>
    <property type="molecule type" value="Genomic_DNA"/>
</dbReference>
<evidence type="ECO:0000256" key="2">
    <source>
        <dbReference type="ARBA" id="ARBA00023015"/>
    </source>
</evidence>
<comment type="similarity">
    <text evidence="1">Belongs to the LysR transcriptional regulatory family.</text>
</comment>
<evidence type="ECO:0000259" key="5">
    <source>
        <dbReference type="PROSITE" id="PS50931"/>
    </source>
</evidence>
<proteinExistence type="inferred from homology"/>
<organism evidence="7 8">
    <name type="scientific">Sphingobium yanoikuyae</name>
    <name type="common">Sphingomonas yanoikuyae</name>
    <dbReference type="NCBI Taxonomy" id="13690"/>
    <lineage>
        <taxon>Bacteria</taxon>
        <taxon>Pseudomonadati</taxon>
        <taxon>Pseudomonadota</taxon>
        <taxon>Alphaproteobacteria</taxon>
        <taxon>Sphingomonadales</taxon>
        <taxon>Sphingomonadaceae</taxon>
        <taxon>Sphingobium</taxon>
    </lineage>
</organism>
<evidence type="ECO:0000256" key="1">
    <source>
        <dbReference type="ARBA" id="ARBA00009437"/>
    </source>
</evidence>
<dbReference type="InterPro" id="IPR050389">
    <property type="entry name" value="LysR-type_TF"/>
</dbReference>
<dbReference type="InterPro" id="IPR005119">
    <property type="entry name" value="LysR_subst-bd"/>
</dbReference>
<dbReference type="Pfam" id="PF03466">
    <property type="entry name" value="LysR_substrate"/>
    <property type="match status" value="1"/>
</dbReference>
<dbReference type="PRINTS" id="PR00039">
    <property type="entry name" value="HTHLYSR"/>
</dbReference>
<dbReference type="Proteomes" id="UP000287401">
    <property type="component" value="Unassembled WGS sequence"/>
</dbReference>
<dbReference type="PANTHER" id="PTHR30118:SF15">
    <property type="entry name" value="TRANSCRIPTIONAL REGULATORY PROTEIN"/>
    <property type="match status" value="1"/>
</dbReference>
<name>A0A430BR70_SPHYA</name>
<geneLocation type="plasmid" evidence="9">
    <name>p-a-sy</name>
</geneLocation>
<evidence type="ECO:0000313" key="7">
    <source>
        <dbReference type="EMBL" id="RSU55195.1"/>
    </source>
</evidence>
<dbReference type="Proteomes" id="UP000502611">
    <property type="component" value="Plasmid p-A-Sy"/>
</dbReference>
<geneLocation type="plasmid" evidence="6">
    <name>p-A-Sy</name>
</geneLocation>
<reference evidence="6 9" key="2">
    <citation type="submission" date="2020-04" db="EMBL/GenBank/DDBJ databases">
        <title>The Whole Genome Analysis of High salt-tolerant Sphingobium yanoikuyae YC-XJ2 with Aryl organophosphorus flame retardants (aryl-OPFRs)-degrading capacity and characteristics of Related phosphotriesterase.</title>
        <authorList>
            <person name="Li X."/>
        </authorList>
    </citation>
    <scope>NUCLEOTIDE SEQUENCE [LARGE SCALE GENOMIC DNA]</scope>
    <source>
        <strain evidence="6 9">YC-XJ2</strain>
        <plasmid evidence="6">p-A-Sy</plasmid>
        <plasmid evidence="9">p-a-sy</plasmid>
    </source>
</reference>
<feature type="domain" description="HTH lysR-type" evidence="5">
    <location>
        <begin position="8"/>
        <end position="65"/>
    </location>
</feature>
<dbReference type="InterPro" id="IPR000847">
    <property type="entry name" value="LysR_HTH_N"/>
</dbReference>
<dbReference type="Gene3D" id="3.40.190.10">
    <property type="entry name" value="Periplasmic binding protein-like II"/>
    <property type="match status" value="2"/>
</dbReference>
<dbReference type="SUPFAM" id="SSF53850">
    <property type="entry name" value="Periplasmic binding protein-like II"/>
    <property type="match status" value="1"/>
</dbReference>
<evidence type="ECO:0000256" key="4">
    <source>
        <dbReference type="ARBA" id="ARBA00023163"/>
    </source>
</evidence>
<dbReference type="GO" id="GO:0003700">
    <property type="term" value="F:DNA-binding transcription factor activity"/>
    <property type="evidence" value="ECO:0007669"/>
    <property type="project" value="InterPro"/>
</dbReference>
<protein>
    <submittedName>
        <fullName evidence="7">LysR family transcriptional regulator</fullName>
    </submittedName>
</protein>
<keyword evidence="2" id="KW-0805">Transcription regulation</keyword>
<dbReference type="SUPFAM" id="SSF46785">
    <property type="entry name" value="Winged helix' DNA-binding domain"/>
    <property type="match status" value="1"/>
</dbReference>
<keyword evidence="6" id="KW-0614">Plasmid</keyword>
<dbReference type="InterPro" id="IPR036388">
    <property type="entry name" value="WH-like_DNA-bd_sf"/>
</dbReference>
<sequence>MVRDIRTIDLNLLRALDALLDERNVSKAAERLGVTQPAVSGMLTRLRESFDDSLFVRSQRGVQPTLRALALAEPLKQILANVEALLRPAAFDPATASLTLTLAATDYALQAVVVPFVMKLCRYAPGIRVATRPIDNDRIAQQFERGELDLALMTPESAPLDLHSRRLFDETYVCALRAGHPDAGGTTISIERFCALDHALVSFSGGSFHGVTDEALAREGRERHVALSFHSFLALAEVLRATDLIAVVPRRLAAASDGLALIEPPVAVPGFTKLAVWHGRTHNDAGHRWVRALLFETCGAVDALSSEFLRCCSLDQTG</sequence>
<dbReference type="PANTHER" id="PTHR30118">
    <property type="entry name" value="HTH-TYPE TRANSCRIPTIONAL REGULATOR LEUO-RELATED"/>
    <property type="match status" value="1"/>
</dbReference>
<keyword evidence="3" id="KW-0238">DNA-binding</keyword>
<accession>A0A430BR70</accession>
<keyword evidence="4" id="KW-0804">Transcription</keyword>
<dbReference type="GO" id="GO:0003677">
    <property type="term" value="F:DNA binding"/>
    <property type="evidence" value="ECO:0007669"/>
    <property type="project" value="UniProtKB-KW"/>
</dbReference>
<evidence type="ECO:0000313" key="6">
    <source>
        <dbReference type="EMBL" id="QJR05893.1"/>
    </source>
</evidence>
<dbReference type="AlphaFoldDB" id="A0A430BR70"/>
<reference evidence="7 8" key="1">
    <citation type="submission" date="2018-07" db="EMBL/GenBank/DDBJ databases">
        <title>Genomic and Epidemiologic Investigation of an Indolent Hospital Outbreak.</title>
        <authorList>
            <person name="Johnson R.C."/>
            <person name="Deming C."/>
            <person name="Conlan S."/>
            <person name="Zellmer C.J."/>
            <person name="Michelin A.V."/>
            <person name="Lee-Lin S."/>
            <person name="Thomas P.J."/>
            <person name="Park M."/>
            <person name="Weingarten R.A."/>
            <person name="Less J."/>
            <person name="Dekker J.P."/>
            <person name="Frank K.M."/>
            <person name="Musser K.A."/>
            <person name="Mcquiston J.R."/>
            <person name="Henderson D.K."/>
            <person name="Lau A.F."/>
            <person name="Palmore T.N."/>
            <person name="Segre J.A."/>
        </authorList>
    </citation>
    <scope>NUCLEOTIDE SEQUENCE [LARGE SCALE GENOMIC DNA]</scope>
    <source>
        <strain evidence="7 8">SK-NIH.Env6_1116</strain>
    </source>
</reference>
<dbReference type="Pfam" id="PF00126">
    <property type="entry name" value="HTH_1"/>
    <property type="match status" value="1"/>
</dbReference>
<gene>
    <name evidence="7" type="ORF">DAH51_17685</name>
    <name evidence="6" type="ORF">HH800_25395</name>
</gene>
<dbReference type="EMBL" id="CP053022">
    <property type="protein sequence ID" value="QJR05893.1"/>
    <property type="molecule type" value="Genomic_DNA"/>
</dbReference>
<evidence type="ECO:0000256" key="3">
    <source>
        <dbReference type="ARBA" id="ARBA00023125"/>
    </source>
</evidence>
<dbReference type="InterPro" id="IPR036390">
    <property type="entry name" value="WH_DNA-bd_sf"/>
</dbReference>
<evidence type="ECO:0000313" key="9">
    <source>
        <dbReference type="Proteomes" id="UP000502611"/>
    </source>
</evidence>